<keyword evidence="1" id="KW-0645">Protease</keyword>
<dbReference type="InterPro" id="IPR002933">
    <property type="entry name" value="Peptidase_M20"/>
</dbReference>
<evidence type="ECO:0000313" key="4">
    <source>
        <dbReference type="EMBL" id="SHJ73054.1"/>
    </source>
</evidence>
<dbReference type="InterPro" id="IPR051458">
    <property type="entry name" value="Cyt/Met_Dipeptidase"/>
</dbReference>
<keyword evidence="5" id="KW-1185">Reference proteome</keyword>
<name>A0A1M6LPB3_9PROT</name>
<dbReference type="Pfam" id="PF01546">
    <property type="entry name" value="Peptidase_M20"/>
    <property type="match status" value="1"/>
</dbReference>
<accession>A0A1M6LPB3</accession>
<dbReference type="PANTHER" id="PTHR43270">
    <property type="entry name" value="BETA-ALA-HIS DIPEPTIDASE"/>
    <property type="match status" value="1"/>
</dbReference>
<dbReference type="EMBL" id="FQZF01000019">
    <property type="protein sequence ID" value="SHJ73054.1"/>
    <property type="molecule type" value="Genomic_DNA"/>
</dbReference>
<dbReference type="GO" id="GO:0046872">
    <property type="term" value="F:metal ion binding"/>
    <property type="evidence" value="ECO:0007669"/>
    <property type="project" value="UniProtKB-KW"/>
</dbReference>
<reference evidence="4 5" key="1">
    <citation type="submission" date="2016-11" db="EMBL/GenBank/DDBJ databases">
        <authorList>
            <person name="Jaros S."/>
            <person name="Januszkiewicz K."/>
            <person name="Wedrychowicz H."/>
        </authorList>
    </citation>
    <scope>NUCLEOTIDE SEQUENCE [LARGE SCALE GENOMIC DNA]</scope>
    <source>
        <strain evidence="4 5">DSM 14916</strain>
    </source>
</reference>
<evidence type="ECO:0000313" key="5">
    <source>
        <dbReference type="Proteomes" id="UP000184387"/>
    </source>
</evidence>
<gene>
    <name evidence="4" type="ORF">SAMN02745194_03215</name>
</gene>
<dbReference type="PANTHER" id="PTHR43270:SF12">
    <property type="entry name" value="SUCCINYL-DIAMINOPIMELATE DESUCCINYLASE"/>
    <property type="match status" value="1"/>
</dbReference>
<evidence type="ECO:0000256" key="1">
    <source>
        <dbReference type="ARBA" id="ARBA00022670"/>
    </source>
</evidence>
<keyword evidence="2" id="KW-0479">Metal-binding</keyword>
<dbReference type="NCBIfam" id="NF005478">
    <property type="entry name" value="PRK07079.1"/>
    <property type="match status" value="1"/>
</dbReference>
<evidence type="ECO:0000256" key="3">
    <source>
        <dbReference type="ARBA" id="ARBA00022801"/>
    </source>
</evidence>
<dbReference type="SUPFAM" id="SSF53187">
    <property type="entry name" value="Zn-dependent exopeptidases"/>
    <property type="match status" value="1"/>
</dbReference>
<dbReference type="RefSeq" id="WP_073136516.1">
    <property type="nucleotide sequence ID" value="NZ_FQZF01000019.1"/>
</dbReference>
<proteinExistence type="predicted"/>
<protein>
    <submittedName>
        <fullName evidence="4">Acetylornithine deacetylase/Succinyl-diaminopimelate desuccinylase</fullName>
    </submittedName>
</protein>
<dbReference type="STRING" id="198092.SAMN02745194_03215"/>
<dbReference type="Proteomes" id="UP000184387">
    <property type="component" value="Unassembled WGS sequence"/>
</dbReference>
<keyword evidence="3" id="KW-0378">Hydrolase</keyword>
<sequence>MTSPRGPSREAAIARARAEFDSGAFRERLESLIAIPSTSQDPAHAPDCRRYLEEGIQPWLARLGFESSIHPNPDPSCGPILIASRIEDPSRPTALLYGHGDTVLGLDEQWSAGLKPWAITEKDGLWYGRGTADNKGQHIINLAALEAVLAERGGVLGANVKLVLEMSEELGSKGLRPFVEAHRDYLAADALIASDGPRVEPGLPTIAAGSRGSFMFDLVVKLRQGGVHSGHWGGLTTDPAILLSHAIASIADRHGKILVRDWLPGETVPANIRAALEGCPVGGGQGAATIDEGWGEPGLTSAEKIYGWASFIVLAMLSGKPEAPVNAVAPEARAVCQIRYTGDSDPAKFIPALRAHLDAHGLQKVAIERTGIRMPASRTPPDNPWVLWTKASMERSLGTRVQVTPNASGGLPGDVFVDLLGTPLVWVPHSYNGCKQHGPDEHVIPAMMREGLAAFAGIWWDLGEPGTPARG</sequence>
<dbReference type="AlphaFoldDB" id="A0A1M6LPB3"/>
<evidence type="ECO:0000256" key="2">
    <source>
        <dbReference type="ARBA" id="ARBA00022723"/>
    </source>
</evidence>
<dbReference type="Gene3D" id="3.30.70.360">
    <property type="match status" value="1"/>
</dbReference>
<dbReference type="GO" id="GO:0008233">
    <property type="term" value="F:peptidase activity"/>
    <property type="evidence" value="ECO:0007669"/>
    <property type="project" value="UniProtKB-KW"/>
</dbReference>
<organism evidence="4 5">
    <name type="scientific">Muricoccus roseus</name>
    <dbReference type="NCBI Taxonomy" id="198092"/>
    <lineage>
        <taxon>Bacteria</taxon>
        <taxon>Pseudomonadati</taxon>
        <taxon>Pseudomonadota</taxon>
        <taxon>Alphaproteobacteria</taxon>
        <taxon>Acetobacterales</taxon>
        <taxon>Roseomonadaceae</taxon>
        <taxon>Muricoccus</taxon>
    </lineage>
</organism>
<dbReference type="GO" id="GO:0006508">
    <property type="term" value="P:proteolysis"/>
    <property type="evidence" value="ECO:0007669"/>
    <property type="project" value="UniProtKB-KW"/>
</dbReference>
<dbReference type="OrthoDB" id="9761532at2"/>
<dbReference type="Gene3D" id="3.40.630.10">
    <property type="entry name" value="Zn peptidases"/>
    <property type="match status" value="1"/>
</dbReference>